<protein>
    <submittedName>
        <fullName evidence="1">Uncharacterized protein</fullName>
    </submittedName>
</protein>
<dbReference type="Proteomes" id="UP000249661">
    <property type="component" value="Unassembled WGS sequence"/>
</dbReference>
<organism evidence="1 2">
    <name type="scientific">Aspergillus aculeatinus CBS 121060</name>
    <dbReference type="NCBI Taxonomy" id="1448322"/>
    <lineage>
        <taxon>Eukaryota</taxon>
        <taxon>Fungi</taxon>
        <taxon>Dikarya</taxon>
        <taxon>Ascomycota</taxon>
        <taxon>Pezizomycotina</taxon>
        <taxon>Eurotiomycetes</taxon>
        <taxon>Eurotiomycetidae</taxon>
        <taxon>Eurotiales</taxon>
        <taxon>Aspergillaceae</taxon>
        <taxon>Aspergillus</taxon>
        <taxon>Aspergillus subgen. Circumdati</taxon>
    </lineage>
</organism>
<evidence type="ECO:0000313" key="1">
    <source>
        <dbReference type="EMBL" id="RAH68326.1"/>
    </source>
</evidence>
<accession>A0ACD1H3K7</accession>
<reference evidence="1" key="1">
    <citation type="submission" date="2018-02" db="EMBL/GenBank/DDBJ databases">
        <title>The genomes of Aspergillus section Nigri reveals drivers in fungal speciation.</title>
        <authorList>
            <consortium name="DOE Joint Genome Institute"/>
            <person name="Vesth T.C."/>
            <person name="Nybo J."/>
            <person name="Theobald S."/>
            <person name="Brandl J."/>
            <person name="Frisvad J.C."/>
            <person name="Nielsen K.F."/>
            <person name="Lyhne E.K."/>
            <person name="Kogle M.E."/>
            <person name="Kuo A."/>
            <person name="Riley R."/>
            <person name="Clum A."/>
            <person name="Nolan M."/>
            <person name="Lipzen A."/>
            <person name="Salamov A."/>
            <person name="Henrissat B."/>
            <person name="Wiebenga A."/>
            <person name="De vries R.P."/>
            <person name="Grigoriev I.V."/>
            <person name="Mortensen U.H."/>
            <person name="Andersen M.R."/>
            <person name="Baker S.E."/>
        </authorList>
    </citation>
    <scope>NUCLEOTIDE SEQUENCE</scope>
    <source>
        <strain evidence="1">CBS 121060</strain>
    </source>
</reference>
<name>A0ACD1H3K7_9EURO</name>
<sequence length="480" mass="53861">MYPPADFLSLLFNSPRGSDATTYHWEMGTNFSLAKVKEMAFALLDGSVHGTTRLLYMLSVNCVAYTFLTAMDVDEQDNINVELNMAAQAKYLRNIECALQHVDTQPRRDPLLFQALLSAAMVMQDAGYMRRCWRLNWAACGVGALLDEDWFRQSTLPAEELVQIRIALMKCYIHDRALSTDFSQPSSLMDLPISTDLLDQEKPCDAMLLTMVDIAKVTDALFREARAYSAAGERQINKTMVQEQVKVLQGIMARSDEFRNRPPASTDPYLISEWAAIDFIYFSMMASLVRLSAGDARSTDQEGLHHARNALSSLLQLLKCATVSSSYRMKALASVCWVVPLFTLRPVFFLFRSMVIFSDALDLKLMQDVSEKLGLLAPSRHCLAALHQLCKSLVDMYAGFAERAIYQRHRQIPTNRPLVGQPPAALPIAAFQQAPSQMQLNSSGHTENVFLGRLLDGSSQDFGSDLLDLFDWPGMEMIDF</sequence>
<keyword evidence="2" id="KW-1185">Reference proteome</keyword>
<dbReference type="EMBL" id="KZ824967">
    <property type="protein sequence ID" value="RAH68326.1"/>
    <property type="molecule type" value="Genomic_DNA"/>
</dbReference>
<evidence type="ECO:0000313" key="2">
    <source>
        <dbReference type="Proteomes" id="UP000249661"/>
    </source>
</evidence>
<proteinExistence type="predicted"/>
<gene>
    <name evidence="1" type="ORF">BO66DRAFT_127415</name>
</gene>